<dbReference type="SUPFAM" id="SSF56645">
    <property type="entry name" value="Acyl-CoA dehydrogenase NM domain-like"/>
    <property type="match status" value="1"/>
</dbReference>
<dbReference type="eggNOG" id="COG1960">
    <property type="taxonomic scope" value="Bacteria"/>
</dbReference>
<dbReference type="EMBL" id="JGYG01000008">
    <property type="protein sequence ID" value="KFI28400.1"/>
    <property type="molecule type" value="Genomic_DNA"/>
</dbReference>
<dbReference type="InterPro" id="IPR009100">
    <property type="entry name" value="AcylCoA_DH/oxidase_NM_dom_sf"/>
</dbReference>
<dbReference type="InterPro" id="IPR036250">
    <property type="entry name" value="AcylCo_DH-like_C"/>
</dbReference>
<keyword evidence="5 6" id="KW-0560">Oxidoreductase</keyword>
<keyword evidence="3 6" id="KW-0285">Flavoprotein</keyword>
<dbReference type="Gene3D" id="1.10.540.10">
    <property type="entry name" value="Acyl-CoA dehydrogenase/oxidase, N-terminal domain"/>
    <property type="match status" value="1"/>
</dbReference>
<evidence type="ECO:0000256" key="4">
    <source>
        <dbReference type="ARBA" id="ARBA00022827"/>
    </source>
</evidence>
<dbReference type="Pfam" id="PF00441">
    <property type="entry name" value="Acyl-CoA_dh_1"/>
    <property type="match status" value="1"/>
</dbReference>
<keyword evidence="8" id="KW-1185">Reference proteome</keyword>
<comment type="cofactor">
    <cofactor evidence="1 6">
        <name>FAD</name>
        <dbReference type="ChEBI" id="CHEBI:57692"/>
    </cofactor>
</comment>
<sequence length="396" mass="42620">MRGVPEGLFERTSPSGPLTEEHLALRDTMRDFVAREIVPHIDEWEEARRLPRSLYRKAAEVGLQGLIWPEELGGSGGDFLMQIIAFEEIARAGAGGVAASLGSYSIGLPPIVKLGRPEILERYARPVIAGEKIAALCVTEPGGGSDVAALRTTARRDGAHYVVNGEKTFITSGVQADVLTVAVRTDLESRGAKGISFLVVEGDSPGLSRTELFKMGWHASDTAHLHFADVRVPAENLLGVEHEGFRAAMLNFNDERLVIAAQAVGFAEACLAEARAWAAERSAFGCRLSENQAIRHRLVEMVMQVDAARTLVHDVVARRMAGADPLPTHIARTAMAKITATTALFNVAGQAVQILGGMGYMRGTVSERVFRETKVLSIGGGADEILKDLAARQMGF</sequence>
<evidence type="ECO:0000256" key="3">
    <source>
        <dbReference type="ARBA" id="ARBA00022630"/>
    </source>
</evidence>
<dbReference type="STRING" id="195105.CN97_19245"/>
<dbReference type="PIRSF" id="PIRSF016578">
    <property type="entry name" value="HsaA"/>
    <property type="match status" value="1"/>
</dbReference>
<dbReference type="InterPro" id="IPR013786">
    <property type="entry name" value="AcylCoA_DH/ox_N"/>
</dbReference>
<dbReference type="InterPro" id="IPR006091">
    <property type="entry name" value="Acyl-CoA_Oxase/DH_mid-dom"/>
</dbReference>
<evidence type="ECO:0000313" key="7">
    <source>
        <dbReference type="EMBL" id="KFI28400.1"/>
    </source>
</evidence>
<dbReference type="SUPFAM" id="SSF47203">
    <property type="entry name" value="Acyl-CoA dehydrogenase C-terminal domain-like"/>
    <property type="match status" value="1"/>
</dbReference>
<accession>A0A086Y2A0</accession>
<reference evidence="7 8" key="1">
    <citation type="submission" date="2014-03" db="EMBL/GenBank/DDBJ databases">
        <title>Genome of Haematobacter massiliensis CCUG 47968.</title>
        <authorList>
            <person name="Wang D."/>
            <person name="Wang G."/>
        </authorList>
    </citation>
    <scope>NUCLEOTIDE SEQUENCE [LARGE SCALE GENOMIC DNA]</scope>
    <source>
        <strain evidence="7 8">CCUG 47968</strain>
    </source>
</reference>
<dbReference type="PANTHER" id="PTHR43884:SF12">
    <property type="entry name" value="ISOVALERYL-COA DEHYDROGENASE, MITOCHONDRIAL-RELATED"/>
    <property type="match status" value="1"/>
</dbReference>
<comment type="caution">
    <text evidence="7">The sequence shown here is derived from an EMBL/GenBank/DDBJ whole genome shotgun (WGS) entry which is preliminary data.</text>
</comment>
<dbReference type="InterPro" id="IPR046373">
    <property type="entry name" value="Acyl-CoA_Oxase/DH_mid-dom_sf"/>
</dbReference>
<dbReference type="InterPro" id="IPR009075">
    <property type="entry name" value="AcylCo_DH/oxidase_C"/>
</dbReference>
<comment type="similarity">
    <text evidence="2 6">Belongs to the acyl-CoA dehydrogenase family.</text>
</comment>
<dbReference type="AlphaFoldDB" id="A0A086Y2A0"/>
<dbReference type="Gene3D" id="1.20.140.10">
    <property type="entry name" value="Butyryl-CoA Dehydrogenase, subunit A, domain 3"/>
    <property type="match status" value="1"/>
</dbReference>
<dbReference type="GO" id="GO:0003995">
    <property type="term" value="F:acyl-CoA dehydrogenase activity"/>
    <property type="evidence" value="ECO:0007669"/>
    <property type="project" value="InterPro"/>
</dbReference>
<proteinExistence type="inferred from homology"/>
<dbReference type="InterPro" id="IPR006089">
    <property type="entry name" value="Acyl-CoA_DH_CS"/>
</dbReference>
<name>A0A086Y2A0_9RHOB</name>
<keyword evidence="4 6" id="KW-0274">FAD</keyword>
<protein>
    <submittedName>
        <fullName evidence="7">Acyl-CoA dehydrogenase</fullName>
    </submittedName>
</protein>
<dbReference type="PANTHER" id="PTHR43884">
    <property type="entry name" value="ACYL-COA DEHYDROGENASE"/>
    <property type="match status" value="1"/>
</dbReference>
<dbReference type="Pfam" id="PF02771">
    <property type="entry name" value="Acyl-CoA_dh_N"/>
    <property type="match status" value="1"/>
</dbReference>
<evidence type="ECO:0000256" key="6">
    <source>
        <dbReference type="RuleBase" id="RU362125"/>
    </source>
</evidence>
<gene>
    <name evidence="7" type="ORF">CN97_19245</name>
</gene>
<evidence type="ECO:0000313" key="8">
    <source>
        <dbReference type="Proteomes" id="UP000028826"/>
    </source>
</evidence>
<evidence type="ECO:0000256" key="1">
    <source>
        <dbReference type="ARBA" id="ARBA00001974"/>
    </source>
</evidence>
<evidence type="ECO:0000256" key="5">
    <source>
        <dbReference type="ARBA" id="ARBA00023002"/>
    </source>
</evidence>
<dbReference type="PROSITE" id="PS00072">
    <property type="entry name" value="ACYL_COA_DH_1"/>
    <property type="match status" value="1"/>
</dbReference>
<dbReference type="FunFam" id="2.40.110.10:FF:000002">
    <property type="entry name" value="Acyl-CoA dehydrogenase fadE12"/>
    <property type="match status" value="1"/>
</dbReference>
<dbReference type="OrthoDB" id="9775090at2"/>
<dbReference type="InterPro" id="IPR037069">
    <property type="entry name" value="AcylCoA_DH/ox_N_sf"/>
</dbReference>
<dbReference type="GO" id="GO:0050660">
    <property type="term" value="F:flavin adenine dinucleotide binding"/>
    <property type="evidence" value="ECO:0007669"/>
    <property type="project" value="InterPro"/>
</dbReference>
<dbReference type="Proteomes" id="UP000028826">
    <property type="component" value="Unassembled WGS sequence"/>
</dbReference>
<dbReference type="Gene3D" id="2.40.110.10">
    <property type="entry name" value="Butyryl-CoA Dehydrogenase, subunit A, domain 2"/>
    <property type="match status" value="1"/>
</dbReference>
<dbReference type="Pfam" id="PF02770">
    <property type="entry name" value="Acyl-CoA_dh_M"/>
    <property type="match status" value="1"/>
</dbReference>
<organism evidence="7 8">
    <name type="scientific">Haematobacter massiliensis</name>
    <dbReference type="NCBI Taxonomy" id="195105"/>
    <lineage>
        <taxon>Bacteria</taxon>
        <taxon>Pseudomonadati</taxon>
        <taxon>Pseudomonadota</taxon>
        <taxon>Alphaproteobacteria</taxon>
        <taxon>Rhodobacterales</taxon>
        <taxon>Paracoccaceae</taxon>
        <taxon>Haematobacter</taxon>
    </lineage>
</organism>
<evidence type="ECO:0000256" key="2">
    <source>
        <dbReference type="ARBA" id="ARBA00009347"/>
    </source>
</evidence>